<evidence type="ECO:0000313" key="1">
    <source>
        <dbReference type="EMBL" id="KAG1763213.1"/>
    </source>
</evidence>
<protein>
    <submittedName>
        <fullName evidence="1">Uncharacterized protein</fullName>
    </submittedName>
</protein>
<organism evidence="1 2">
    <name type="scientific">Suillus placidus</name>
    <dbReference type="NCBI Taxonomy" id="48579"/>
    <lineage>
        <taxon>Eukaryota</taxon>
        <taxon>Fungi</taxon>
        <taxon>Dikarya</taxon>
        <taxon>Basidiomycota</taxon>
        <taxon>Agaricomycotina</taxon>
        <taxon>Agaricomycetes</taxon>
        <taxon>Agaricomycetidae</taxon>
        <taxon>Boletales</taxon>
        <taxon>Suillineae</taxon>
        <taxon>Suillaceae</taxon>
        <taxon>Suillus</taxon>
    </lineage>
</organism>
<name>A0A9P7CUT6_9AGAM</name>
<proteinExistence type="predicted"/>
<dbReference type="AlphaFoldDB" id="A0A9P7CUT6"/>
<gene>
    <name evidence="1" type="ORF">EV702DRAFT_195781</name>
</gene>
<sequence length="152" mass="16984">MLGGRDRWFCLRVCFSPTLPCIRDTPLLTVPHFLTKSLLQATNENSDRRQMGSNQTKGQASVLGPTDIQSLVAPSQDALGHSARSASGSQSYDSRIVMAMEHRHVVEKYKIFDERPFTVVPRSNGGLLNMRDLRADTYPVVGRIRLGKKTRV</sequence>
<reference evidence="1" key="1">
    <citation type="journal article" date="2020" name="New Phytol.">
        <title>Comparative genomics reveals dynamic genome evolution in host specialist ectomycorrhizal fungi.</title>
        <authorList>
            <person name="Lofgren L.A."/>
            <person name="Nguyen N.H."/>
            <person name="Vilgalys R."/>
            <person name="Ruytinx J."/>
            <person name="Liao H.L."/>
            <person name="Branco S."/>
            <person name="Kuo A."/>
            <person name="LaButti K."/>
            <person name="Lipzen A."/>
            <person name="Andreopoulos W."/>
            <person name="Pangilinan J."/>
            <person name="Riley R."/>
            <person name="Hundley H."/>
            <person name="Na H."/>
            <person name="Barry K."/>
            <person name="Grigoriev I.V."/>
            <person name="Stajich J.E."/>
            <person name="Kennedy P.G."/>
        </authorList>
    </citation>
    <scope>NUCLEOTIDE SEQUENCE</scope>
    <source>
        <strain evidence="1">DOB743</strain>
    </source>
</reference>
<comment type="caution">
    <text evidence="1">The sequence shown here is derived from an EMBL/GenBank/DDBJ whole genome shotgun (WGS) entry which is preliminary data.</text>
</comment>
<keyword evidence="2" id="KW-1185">Reference proteome</keyword>
<evidence type="ECO:0000313" key="2">
    <source>
        <dbReference type="Proteomes" id="UP000714275"/>
    </source>
</evidence>
<dbReference type="Proteomes" id="UP000714275">
    <property type="component" value="Unassembled WGS sequence"/>
</dbReference>
<accession>A0A9P7CUT6</accession>
<dbReference type="EMBL" id="JABBWD010000174">
    <property type="protein sequence ID" value="KAG1763213.1"/>
    <property type="molecule type" value="Genomic_DNA"/>
</dbReference>